<feature type="transmembrane region" description="Helical" evidence="1">
    <location>
        <begin position="75"/>
        <end position="97"/>
    </location>
</feature>
<protein>
    <submittedName>
        <fullName evidence="2">Uncharacterized protein</fullName>
    </submittedName>
</protein>
<dbReference type="Proteomes" id="UP000015525">
    <property type="component" value="Unassembled WGS sequence"/>
</dbReference>
<reference evidence="2 3" key="1">
    <citation type="journal article" date="2013" name="Genome Announc.">
        <title>Draft Genome Sequence of Sphingobium quisquiliarum Strain P25T, a Novel Hexachlorocyclohexane (HCH)-Degrading Bacterium Isolated from an HCH Dumpsite.</title>
        <authorList>
            <person name="Kumar Singh A."/>
            <person name="Sangwan N."/>
            <person name="Sharma A."/>
            <person name="Gupta V."/>
            <person name="Khurana J.P."/>
            <person name="Lal R."/>
        </authorList>
    </citation>
    <scope>NUCLEOTIDE SEQUENCE [LARGE SCALE GENOMIC DNA]</scope>
    <source>
        <strain evidence="2 3">P25</strain>
    </source>
</reference>
<dbReference type="AlphaFoldDB" id="T0GIH0"/>
<organism evidence="2 3">
    <name type="scientific">Sphingobium quisquiliarum P25</name>
    <dbReference type="NCBI Taxonomy" id="1329909"/>
    <lineage>
        <taxon>Bacteria</taxon>
        <taxon>Pseudomonadati</taxon>
        <taxon>Pseudomonadota</taxon>
        <taxon>Alphaproteobacteria</taxon>
        <taxon>Sphingomonadales</taxon>
        <taxon>Sphingomonadaceae</taxon>
        <taxon>Sphingobium</taxon>
    </lineage>
</organism>
<dbReference type="PATRIC" id="fig|1329909.3.peg.3694"/>
<dbReference type="EMBL" id="ATHO01000162">
    <property type="protein sequence ID" value="EQA99812.1"/>
    <property type="molecule type" value="Genomic_DNA"/>
</dbReference>
<evidence type="ECO:0000313" key="2">
    <source>
        <dbReference type="EMBL" id="EQA99812.1"/>
    </source>
</evidence>
<evidence type="ECO:0000313" key="3">
    <source>
        <dbReference type="Proteomes" id="UP000015525"/>
    </source>
</evidence>
<proteinExistence type="predicted"/>
<sequence length="98" mass="10324">MQMEKAGQAEGRLPVRTILWAVIAAILVAPLVAMQFTSAVQWTAFDFAVAALLLIGAMGLYEIASRLLSNSRHRALAGAGLGLAVLLLWAEGAVGILH</sequence>
<gene>
    <name evidence="2" type="ORF">L288_19200</name>
</gene>
<keyword evidence="3" id="KW-1185">Reference proteome</keyword>
<accession>T0GIH0</accession>
<feature type="transmembrane region" description="Helical" evidence="1">
    <location>
        <begin position="18"/>
        <end position="36"/>
    </location>
</feature>
<keyword evidence="1" id="KW-0472">Membrane</keyword>
<keyword evidence="1" id="KW-0812">Transmembrane</keyword>
<feature type="transmembrane region" description="Helical" evidence="1">
    <location>
        <begin position="42"/>
        <end position="63"/>
    </location>
</feature>
<keyword evidence="1" id="KW-1133">Transmembrane helix</keyword>
<evidence type="ECO:0000256" key="1">
    <source>
        <dbReference type="SAM" id="Phobius"/>
    </source>
</evidence>
<name>T0GIH0_9SPHN</name>
<comment type="caution">
    <text evidence="2">The sequence shown here is derived from an EMBL/GenBank/DDBJ whole genome shotgun (WGS) entry which is preliminary data.</text>
</comment>